<protein>
    <recommendedName>
        <fullName evidence="4">Transposase DDE domain-containing protein</fullName>
    </recommendedName>
</protein>
<dbReference type="EMBL" id="JACIFZ010000016">
    <property type="protein sequence ID" value="MBB4225887.1"/>
    <property type="molecule type" value="Genomic_DNA"/>
</dbReference>
<evidence type="ECO:0000256" key="1">
    <source>
        <dbReference type="SAM" id="MobiDB-lite"/>
    </source>
</evidence>
<dbReference type="AlphaFoldDB" id="A0A840G3N3"/>
<organism evidence="2 3">
    <name type="scientific">Variovorax guangxiensis</name>
    <dbReference type="NCBI Taxonomy" id="1775474"/>
    <lineage>
        <taxon>Bacteria</taxon>
        <taxon>Pseudomonadati</taxon>
        <taxon>Pseudomonadota</taxon>
        <taxon>Betaproteobacteria</taxon>
        <taxon>Burkholderiales</taxon>
        <taxon>Comamonadaceae</taxon>
        <taxon>Variovorax</taxon>
    </lineage>
</organism>
<name>A0A840G3N3_9BURK</name>
<comment type="caution">
    <text evidence="2">The sequence shown here is derived from an EMBL/GenBank/DDBJ whole genome shotgun (WGS) entry which is preliminary data.</text>
</comment>
<gene>
    <name evidence="2" type="ORF">GGD71_006700</name>
</gene>
<feature type="region of interest" description="Disordered" evidence="1">
    <location>
        <begin position="33"/>
        <end position="77"/>
    </location>
</feature>
<evidence type="ECO:0000313" key="2">
    <source>
        <dbReference type="EMBL" id="MBB4225887.1"/>
    </source>
</evidence>
<dbReference type="Proteomes" id="UP000524450">
    <property type="component" value="Unassembled WGS sequence"/>
</dbReference>
<reference evidence="2 3" key="1">
    <citation type="submission" date="2020-08" db="EMBL/GenBank/DDBJ databases">
        <title>Genomic Encyclopedia of Type Strains, Phase IV (KMG-V): Genome sequencing to study the core and pangenomes of soil and plant-associated prokaryotes.</title>
        <authorList>
            <person name="Whitman W."/>
        </authorList>
    </citation>
    <scope>NUCLEOTIDE SEQUENCE [LARGE SCALE GENOMIC DNA]</scope>
    <source>
        <strain evidence="2 3">34/80</strain>
    </source>
</reference>
<sequence>MTPACVSGRGAHDTKACHAAIAHRQAQAVMLPRKNTKPWKEPCQARPCAPRRSELAPNLAGTSGSVEPLPPQEPGETKMHCFKRLGERLTVRVFERQVVEVHVRVALMNRFMQLGRPATVAVGAKG</sequence>
<evidence type="ECO:0000313" key="3">
    <source>
        <dbReference type="Proteomes" id="UP000524450"/>
    </source>
</evidence>
<proteinExistence type="predicted"/>
<accession>A0A840G3N3</accession>
<evidence type="ECO:0008006" key="4">
    <source>
        <dbReference type="Google" id="ProtNLM"/>
    </source>
</evidence>